<evidence type="ECO:0000256" key="1">
    <source>
        <dbReference type="SAM" id="MobiDB-lite"/>
    </source>
</evidence>
<name>A0AAE1D6D9_9GAST</name>
<dbReference type="EMBL" id="JAWDGP010005269">
    <property type="protein sequence ID" value="KAK3758460.1"/>
    <property type="molecule type" value="Genomic_DNA"/>
</dbReference>
<dbReference type="Proteomes" id="UP001283361">
    <property type="component" value="Unassembled WGS sequence"/>
</dbReference>
<organism evidence="2 3">
    <name type="scientific">Elysia crispata</name>
    <name type="common">lettuce slug</name>
    <dbReference type="NCBI Taxonomy" id="231223"/>
    <lineage>
        <taxon>Eukaryota</taxon>
        <taxon>Metazoa</taxon>
        <taxon>Spiralia</taxon>
        <taxon>Lophotrochozoa</taxon>
        <taxon>Mollusca</taxon>
        <taxon>Gastropoda</taxon>
        <taxon>Heterobranchia</taxon>
        <taxon>Euthyneura</taxon>
        <taxon>Panpulmonata</taxon>
        <taxon>Sacoglossa</taxon>
        <taxon>Placobranchoidea</taxon>
        <taxon>Plakobranchidae</taxon>
        <taxon>Elysia</taxon>
    </lineage>
</organism>
<accession>A0AAE1D6D9</accession>
<evidence type="ECO:0000313" key="3">
    <source>
        <dbReference type="Proteomes" id="UP001283361"/>
    </source>
</evidence>
<reference evidence="2" key="1">
    <citation type="journal article" date="2023" name="G3 (Bethesda)">
        <title>A reference genome for the long-term kleptoplast-retaining sea slug Elysia crispata morphotype clarki.</title>
        <authorList>
            <person name="Eastman K.E."/>
            <person name="Pendleton A.L."/>
            <person name="Shaikh M.A."/>
            <person name="Suttiyut T."/>
            <person name="Ogas R."/>
            <person name="Tomko P."/>
            <person name="Gavelis G."/>
            <person name="Widhalm J.R."/>
            <person name="Wisecaver J.H."/>
        </authorList>
    </citation>
    <scope>NUCLEOTIDE SEQUENCE</scope>
    <source>
        <strain evidence="2">ECLA1</strain>
    </source>
</reference>
<proteinExistence type="predicted"/>
<protein>
    <submittedName>
        <fullName evidence="2">Uncharacterized protein</fullName>
    </submittedName>
</protein>
<gene>
    <name evidence="2" type="ORF">RRG08_058730</name>
</gene>
<feature type="region of interest" description="Disordered" evidence="1">
    <location>
        <begin position="102"/>
        <end position="122"/>
    </location>
</feature>
<evidence type="ECO:0000313" key="2">
    <source>
        <dbReference type="EMBL" id="KAK3758460.1"/>
    </source>
</evidence>
<keyword evidence="3" id="KW-1185">Reference proteome</keyword>
<feature type="compositionally biased region" description="Low complexity" evidence="1">
    <location>
        <begin position="113"/>
        <end position="122"/>
    </location>
</feature>
<comment type="caution">
    <text evidence="2">The sequence shown here is derived from an EMBL/GenBank/DDBJ whole genome shotgun (WGS) entry which is preliminary data.</text>
</comment>
<sequence length="149" mass="16795">MKAFTRHEKTAQSAATALKGKKNISREIIIMKRNFHCRPHRFVFLRPSVSHLFPGFFKQHSTPTKEIIDKREKEREGEAYRDHGAPKQTVYSRYLPTEVSPIFSGATRPTAPPGLSGQQPGLPALVPEAGFDWLALALTPRRTSDRDVS</sequence>
<dbReference type="AlphaFoldDB" id="A0AAE1D6D9"/>